<reference evidence="2" key="1">
    <citation type="submission" date="2024-03" db="EMBL/GenBank/DDBJ databases">
        <authorList>
            <consortium name="ELIXIR-Norway"/>
            <consortium name="Elixir Norway"/>
        </authorList>
    </citation>
    <scope>NUCLEOTIDE SEQUENCE</scope>
</reference>
<feature type="region of interest" description="Disordered" evidence="1">
    <location>
        <begin position="1"/>
        <end position="24"/>
    </location>
</feature>
<accession>A0ABP1AE28</accession>
<protein>
    <submittedName>
        <fullName evidence="2">Uncharacterized protein</fullName>
    </submittedName>
</protein>
<dbReference type="EMBL" id="OZ023712">
    <property type="protein sequence ID" value="CAK9860779.1"/>
    <property type="molecule type" value="Genomic_DNA"/>
</dbReference>
<evidence type="ECO:0000313" key="2">
    <source>
        <dbReference type="EMBL" id="CAK9860779.1"/>
    </source>
</evidence>
<dbReference type="PANTHER" id="PTHR33872:SF2">
    <property type="entry name" value="DNA POLYMERASE EPSILON CATALYTIC SUBUNIT A"/>
    <property type="match status" value="1"/>
</dbReference>
<dbReference type="Proteomes" id="UP001497522">
    <property type="component" value="Chromosome 11"/>
</dbReference>
<name>A0ABP1AE28_9BRYO</name>
<evidence type="ECO:0000256" key="1">
    <source>
        <dbReference type="SAM" id="MobiDB-lite"/>
    </source>
</evidence>
<organism evidence="2 3">
    <name type="scientific">Sphagnum jensenii</name>
    <dbReference type="NCBI Taxonomy" id="128206"/>
    <lineage>
        <taxon>Eukaryota</taxon>
        <taxon>Viridiplantae</taxon>
        <taxon>Streptophyta</taxon>
        <taxon>Embryophyta</taxon>
        <taxon>Bryophyta</taxon>
        <taxon>Sphagnophytina</taxon>
        <taxon>Sphagnopsida</taxon>
        <taxon>Sphagnales</taxon>
        <taxon>Sphagnaceae</taxon>
        <taxon>Sphagnum</taxon>
    </lineage>
</organism>
<gene>
    <name evidence="2" type="ORF">CSSPJE1EN2_LOCUS3774</name>
</gene>
<feature type="compositionally biased region" description="Basic and acidic residues" evidence="1">
    <location>
        <begin position="14"/>
        <end position="23"/>
    </location>
</feature>
<sequence length="115" mass="13265">MGSLMSGWDSQPLDDQKLMERTNRSLTKNEISAFWRLRRRAMPEEHLKEATALKATKIQTHAVHMGASSAIPVLEKRKQEEADEVQQPTASNPNWWTRSKWAFLNFPPEMLLSNC</sequence>
<evidence type="ECO:0000313" key="3">
    <source>
        <dbReference type="Proteomes" id="UP001497522"/>
    </source>
</evidence>
<dbReference type="PANTHER" id="PTHR33872">
    <property type="entry name" value="DNA POLYMERASE EPSILON CATALYTIC SUBUNIT A"/>
    <property type="match status" value="1"/>
</dbReference>
<keyword evidence="3" id="KW-1185">Reference proteome</keyword>
<proteinExistence type="predicted"/>